<evidence type="ECO:0000313" key="1">
    <source>
        <dbReference type="EMBL" id="GGG17817.1"/>
    </source>
</evidence>
<comment type="caution">
    <text evidence="1">The sequence shown here is derived from an EMBL/GenBank/DDBJ whole genome shotgun (WGS) entry which is preliminary data.</text>
</comment>
<dbReference type="EMBL" id="BMCU01000003">
    <property type="protein sequence ID" value="GGG17817.1"/>
    <property type="molecule type" value="Genomic_DNA"/>
</dbReference>
<gene>
    <name evidence="1" type="ORF">GCM10007304_34910</name>
</gene>
<reference evidence="1" key="1">
    <citation type="journal article" date="2014" name="Int. J. Syst. Evol. Microbiol.">
        <title>Complete genome sequence of Corynebacterium casei LMG S-19264T (=DSM 44701T), isolated from a smear-ripened cheese.</title>
        <authorList>
            <consortium name="US DOE Joint Genome Institute (JGI-PGF)"/>
            <person name="Walter F."/>
            <person name="Albersmeier A."/>
            <person name="Kalinowski J."/>
            <person name="Ruckert C."/>
        </authorList>
    </citation>
    <scope>NUCLEOTIDE SEQUENCE</scope>
    <source>
        <strain evidence="1">CCM 7905</strain>
    </source>
</reference>
<dbReference type="Proteomes" id="UP000654257">
    <property type="component" value="Unassembled WGS sequence"/>
</dbReference>
<reference evidence="1" key="2">
    <citation type="submission" date="2020-09" db="EMBL/GenBank/DDBJ databases">
        <authorList>
            <person name="Sun Q."/>
            <person name="Sedlacek I."/>
        </authorList>
    </citation>
    <scope>NUCLEOTIDE SEQUENCE</scope>
    <source>
        <strain evidence="1">CCM 7905</strain>
    </source>
</reference>
<accession>A0A917LFC6</accession>
<proteinExistence type="predicted"/>
<protein>
    <submittedName>
        <fullName evidence="1">Uncharacterized protein</fullName>
    </submittedName>
</protein>
<dbReference type="AlphaFoldDB" id="A0A917LFC6"/>
<organism evidence="1 2">
    <name type="scientific">Rhodococcoides trifolii</name>
    <dbReference type="NCBI Taxonomy" id="908250"/>
    <lineage>
        <taxon>Bacteria</taxon>
        <taxon>Bacillati</taxon>
        <taxon>Actinomycetota</taxon>
        <taxon>Actinomycetes</taxon>
        <taxon>Mycobacteriales</taxon>
        <taxon>Nocardiaceae</taxon>
        <taxon>Rhodococcoides</taxon>
    </lineage>
</organism>
<sequence length="418" mass="44513">MSRLSIVDEMFLRTHRGLGTPVALQGLWVVDEEVELGVLEDFHRRLALGTLGRQVVTPRIPGARRRWVTSRDTLPLTVDDTLADGDVIAWADRQGDLELDPEFGVGWRLSTARVTGGGTVVSLVCSHALADAAGLVDAADAALTGRPAPVTDEPDGTDRSDAVDQLRIVGGGTARALGTLITDPMRRAELIAYVRDNRSAPVAAAPEANWSPPSFVVDYSAAQWNTVAKAGGGTSNVLFAAVVATATRLLLGRDRVTLSIPVRMVRAGSAANSVSMSEVAVRASDTLATIRTTAKSAYGVPIGGPAGFPEELLQVVSDRVASKLAPMPGQRDALCSNIGPLPDTLSLGRGTRISTRAIHPRLDAAGALKMRTTLSAYISRFHDRYTMSIVGTDPLARVELEGVLREASAQWNLEPRFW</sequence>
<keyword evidence="2" id="KW-1185">Reference proteome</keyword>
<evidence type="ECO:0000313" key="2">
    <source>
        <dbReference type="Proteomes" id="UP000654257"/>
    </source>
</evidence>
<name>A0A917LFC6_9NOCA</name>
<dbReference type="RefSeq" id="WP_188546076.1">
    <property type="nucleotide sequence ID" value="NZ_BMCU01000003.1"/>
</dbReference>